<name>A0A1H3RN37_9BACI</name>
<dbReference type="InterPro" id="IPR008490">
    <property type="entry name" value="Transposase_InsH_N"/>
</dbReference>
<sequence length="90" mass="10768">MLRPIREKQVELEMVSIDQLVPDDHLLRKIETTIDFSFIYEKVKPYYSEDNGRPPIDPVMLLKMMFIGYVYGIRSERQLEKDIQTNVAYR</sequence>
<dbReference type="STRING" id="1503961.SAMN05421736_108177"/>
<feature type="domain" description="Transposase InsH N-terminal" evidence="1">
    <location>
        <begin position="16"/>
        <end position="90"/>
    </location>
</feature>
<dbReference type="Pfam" id="PF05598">
    <property type="entry name" value="DUF772"/>
    <property type="match status" value="1"/>
</dbReference>
<gene>
    <name evidence="2" type="ORF">SAMN05421736_108177</name>
</gene>
<keyword evidence="3" id="KW-1185">Reference proteome</keyword>
<protein>
    <submittedName>
        <fullName evidence="2">Transposase domain</fullName>
    </submittedName>
</protein>
<dbReference type="AlphaFoldDB" id="A0A1H3RN37"/>
<dbReference type="OrthoDB" id="9774608at2"/>
<evidence type="ECO:0000259" key="1">
    <source>
        <dbReference type="Pfam" id="PF05598"/>
    </source>
</evidence>
<accession>A0A1H3RN37</accession>
<dbReference type="Proteomes" id="UP000198935">
    <property type="component" value="Unassembled WGS sequence"/>
</dbReference>
<dbReference type="EMBL" id="FNPI01000008">
    <property type="protein sequence ID" value="SDZ26658.1"/>
    <property type="molecule type" value="Genomic_DNA"/>
</dbReference>
<reference evidence="3" key="1">
    <citation type="submission" date="2016-10" db="EMBL/GenBank/DDBJ databases">
        <authorList>
            <person name="Varghese N."/>
            <person name="Submissions S."/>
        </authorList>
    </citation>
    <scope>NUCLEOTIDE SEQUENCE [LARGE SCALE GENOMIC DNA]</scope>
    <source>
        <strain evidence="3">SP</strain>
    </source>
</reference>
<evidence type="ECO:0000313" key="2">
    <source>
        <dbReference type="EMBL" id="SDZ26658.1"/>
    </source>
</evidence>
<proteinExistence type="predicted"/>
<evidence type="ECO:0000313" key="3">
    <source>
        <dbReference type="Proteomes" id="UP000198935"/>
    </source>
</evidence>
<organism evidence="2 3">
    <name type="scientific">Evansella caseinilytica</name>
    <dbReference type="NCBI Taxonomy" id="1503961"/>
    <lineage>
        <taxon>Bacteria</taxon>
        <taxon>Bacillati</taxon>
        <taxon>Bacillota</taxon>
        <taxon>Bacilli</taxon>
        <taxon>Bacillales</taxon>
        <taxon>Bacillaceae</taxon>
        <taxon>Evansella</taxon>
    </lineage>
</organism>
<feature type="non-terminal residue" evidence="2">
    <location>
        <position position="90"/>
    </location>
</feature>